<dbReference type="SMART" id="SM00248">
    <property type="entry name" value="ANK"/>
    <property type="match status" value="3"/>
</dbReference>
<organism evidence="4">
    <name type="scientific">Iconisemion striatum</name>
    <dbReference type="NCBI Taxonomy" id="60296"/>
    <lineage>
        <taxon>Eukaryota</taxon>
        <taxon>Metazoa</taxon>
        <taxon>Chordata</taxon>
        <taxon>Craniata</taxon>
        <taxon>Vertebrata</taxon>
        <taxon>Euteleostomi</taxon>
        <taxon>Actinopterygii</taxon>
        <taxon>Neopterygii</taxon>
        <taxon>Teleostei</taxon>
        <taxon>Neoteleostei</taxon>
        <taxon>Acanthomorphata</taxon>
        <taxon>Ovalentaria</taxon>
        <taxon>Atherinomorphae</taxon>
        <taxon>Cyprinodontiformes</taxon>
        <taxon>Nothobranchiidae</taxon>
        <taxon>Iconisemion</taxon>
    </lineage>
</organism>
<dbReference type="PANTHER" id="PTHR24201:SF8">
    <property type="entry name" value="CYCLIN-DEPENDENT KINASE 4 INHIBITOR B"/>
    <property type="match status" value="1"/>
</dbReference>
<dbReference type="PANTHER" id="PTHR24201">
    <property type="entry name" value="ANK_REP_REGION DOMAIN-CONTAINING PROTEIN"/>
    <property type="match status" value="1"/>
</dbReference>
<evidence type="ECO:0000256" key="3">
    <source>
        <dbReference type="PROSITE-ProRule" id="PRU00023"/>
    </source>
</evidence>
<dbReference type="SUPFAM" id="SSF48403">
    <property type="entry name" value="Ankyrin repeat"/>
    <property type="match status" value="1"/>
</dbReference>
<dbReference type="GO" id="GO:0005634">
    <property type="term" value="C:nucleus"/>
    <property type="evidence" value="ECO:0007669"/>
    <property type="project" value="TreeGrafter"/>
</dbReference>
<evidence type="ECO:0000313" key="4">
    <source>
        <dbReference type="EMBL" id="SBP19077.1"/>
    </source>
</evidence>
<dbReference type="GO" id="GO:0019901">
    <property type="term" value="F:protein kinase binding"/>
    <property type="evidence" value="ECO:0007669"/>
    <property type="project" value="TreeGrafter"/>
</dbReference>
<dbReference type="Pfam" id="PF13857">
    <property type="entry name" value="Ank_5"/>
    <property type="match status" value="1"/>
</dbReference>
<sequence>QASPTAGYLSPLRISVDMTMNLQDDLTTAAAKGNTADVESLLRRGAAVNGVNRFGRTALQVMMMGSSPVARVLLQHGADPNVADGSTRTTPLHDAACTGFVDTVRLLVAARADPQARDNQNHLPVDLAREEGHAEVVAFLETL</sequence>
<gene>
    <name evidence="4" type="primary">CDKN2B</name>
</gene>
<evidence type="ECO:0000256" key="1">
    <source>
        <dbReference type="ARBA" id="ARBA00022737"/>
    </source>
</evidence>
<dbReference type="Gene3D" id="1.25.40.20">
    <property type="entry name" value="Ankyrin repeat-containing domain"/>
    <property type="match status" value="1"/>
</dbReference>
<keyword evidence="2 3" id="KW-0040">ANK repeat</keyword>
<dbReference type="EMBL" id="HADX01010702">
    <property type="protein sequence ID" value="SBP32934.1"/>
    <property type="molecule type" value="Transcribed_RNA"/>
</dbReference>
<dbReference type="InterPro" id="IPR036770">
    <property type="entry name" value="Ankyrin_rpt-contain_sf"/>
</dbReference>
<dbReference type="EMBL" id="HADW01017677">
    <property type="protein sequence ID" value="SBP19077.1"/>
    <property type="molecule type" value="Transcribed_RNA"/>
</dbReference>
<dbReference type="InterPro" id="IPR050776">
    <property type="entry name" value="Ank_Repeat/CDKN_Inhibitor"/>
</dbReference>
<feature type="repeat" description="ANK" evidence="3">
    <location>
        <begin position="87"/>
        <end position="119"/>
    </location>
</feature>
<dbReference type="PROSITE" id="PS50297">
    <property type="entry name" value="ANK_REP_REGION"/>
    <property type="match status" value="1"/>
</dbReference>
<dbReference type="AlphaFoldDB" id="A0A1A7XLW3"/>
<dbReference type="GO" id="GO:0005737">
    <property type="term" value="C:cytoplasm"/>
    <property type="evidence" value="ECO:0007669"/>
    <property type="project" value="TreeGrafter"/>
</dbReference>
<evidence type="ECO:0000256" key="2">
    <source>
        <dbReference type="ARBA" id="ARBA00023043"/>
    </source>
</evidence>
<keyword evidence="1" id="KW-0677">Repeat</keyword>
<protein>
    <submittedName>
        <fullName evidence="4">Cyclin-dependent kinase inhibitor 2B (p15, inhibits CDK4)</fullName>
    </submittedName>
</protein>
<dbReference type="InterPro" id="IPR002110">
    <property type="entry name" value="Ankyrin_rpt"/>
</dbReference>
<accession>A0A1A7XLW3</accession>
<feature type="non-terminal residue" evidence="4">
    <location>
        <position position="1"/>
    </location>
</feature>
<dbReference type="GO" id="GO:0008285">
    <property type="term" value="P:negative regulation of cell population proliferation"/>
    <property type="evidence" value="ECO:0007669"/>
    <property type="project" value="TreeGrafter"/>
</dbReference>
<dbReference type="GO" id="GO:2000045">
    <property type="term" value="P:regulation of G1/S transition of mitotic cell cycle"/>
    <property type="evidence" value="ECO:0007669"/>
    <property type="project" value="TreeGrafter"/>
</dbReference>
<name>A0A1A7XLW3_9TELE</name>
<reference evidence="4" key="2">
    <citation type="submission" date="2016-06" db="EMBL/GenBank/DDBJ databases">
        <title>The genome of a short-lived fish provides insights into sex chromosome evolution and the genetic control of aging.</title>
        <authorList>
            <person name="Reichwald K."/>
            <person name="Felder M."/>
            <person name="Petzold A."/>
            <person name="Koch P."/>
            <person name="Groth M."/>
            <person name="Platzer M."/>
        </authorList>
    </citation>
    <scope>NUCLEOTIDE SEQUENCE</scope>
    <source>
        <tissue evidence="4">Brain</tissue>
    </source>
</reference>
<reference evidence="4" key="1">
    <citation type="submission" date="2016-05" db="EMBL/GenBank/DDBJ databases">
        <authorList>
            <person name="Lavstsen T."/>
            <person name="Jespersen J.S."/>
        </authorList>
    </citation>
    <scope>NUCLEOTIDE SEQUENCE</scope>
    <source>
        <tissue evidence="4">Brain</tissue>
    </source>
</reference>
<dbReference type="GO" id="GO:0004861">
    <property type="term" value="F:cyclin-dependent protein serine/threonine kinase inhibitor activity"/>
    <property type="evidence" value="ECO:0007669"/>
    <property type="project" value="TreeGrafter"/>
</dbReference>
<proteinExistence type="predicted"/>
<dbReference type="PROSITE" id="PS50088">
    <property type="entry name" value="ANK_REPEAT"/>
    <property type="match status" value="1"/>
</dbReference>